<dbReference type="InterPro" id="IPR013216">
    <property type="entry name" value="Methyltransf_11"/>
</dbReference>
<evidence type="ECO:0000313" key="5">
    <source>
        <dbReference type="EMBL" id="KAL0946845.1"/>
    </source>
</evidence>
<keyword evidence="3" id="KW-0808">Transferase</keyword>
<name>A0ABR3IUF3_9AGAR</name>
<dbReference type="EMBL" id="JASNQZ010000015">
    <property type="protein sequence ID" value="KAL0946845.1"/>
    <property type="molecule type" value="Genomic_DNA"/>
</dbReference>
<reference evidence="6" key="1">
    <citation type="submission" date="2024-06" db="EMBL/GenBank/DDBJ databases">
        <title>Multi-omics analyses provide insights into the biosynthesis of the anticancer antibiotic pleurotin in Hohenbuehelia grisea.</title>
        <authorList>
            <person name="Weaver J.A."/>
            <person name="Alberti F."/>
        </authorList>
    </citation>
    <scope>NUCLEOTIDE SEQUENCE [LARGE SCALE GENOMIC DNA]</scope>
    <source>
        <strain evidence="6">T-177</strain>
    </source>
</reference>
<organism evidence="5 6">
    <name type="scientific">Hohenbuehelia grisea</name>
    <dbReference type="NCBI Taxonomy" id="104357"/>
    <lineage>
        <taxon>Eukaryota</taxon>
        <taxon>Fungi</taxon>
        <taxon>Dikarya</taxon>
        <taxon>Basidiomycota</taxon>
        <taxon>Agaricomycotina</taxon>
        <taxon>Agaricomycetes</taxon>
        <taxon>Agaricomycetidae</taxon>
        <taxon>Agaricales</taxon>
        <taxon>Pleurotineae</taxon>
        <taxon>Pleurotaceae</taxon>
        <taxon>Hohenbuehelia</taxon>
    </lineage>
</organism>
<dbReference type="Pfam" id="PF08241">
    <property type="entry name" value="Methyltransf_11"/>
    <property type="match status" value="1"/>
</dbReference>
<keyword evidence="6" id="KW-1185">Reference proteome</keyword>
<comment type="caution">
    <text evidence="5">The sequence shown here is derived from an EMBL/GenBank/DDBJ whole genome shotgun (WGS) entry which is preliminary data.</text>
</comment>
<accession>A0ABR3IUF3</accession>
<gene>
    <name evidence="5" type="ORF">HGRIS_013013</name>
</gene>
<keyword evidence="2" id="KW-0489">Methyltransferase</keyword>
<evidence type="ECO:0000256" key="1">
    <source>
        <dbReference type="ARBA" id="ARBA00008361"/>
    </source>
</evidence>
<dbReference type="Gene3D" id="3.40.50.150">
    <property type="entry name" value="Vaccinia Virus protein VP39"/>
    <property type="match status" value="1"/>
</dbReference>
<protein>
    <recommendedName>
        <fullName evidence="4">Methyltransferase type 11 domain-containing protein</fullName>
    </recommendedName>
</protein>
<dbReference type="PANTHER" id="PTHR44942">
    <property type="entry name" value="METHYLTRANSF_11 DOMAIN-CONTAINING PROTEIN"/>
    <property type="match status" value="1"/>
</dbReference>
<dbReference type="CDD" id="cd02440">
    <property type="entry name" value="AdoMet_MTases"/>
    <property type="match status" value="1"/>
</dbReference>
<sequence>MAKVHQLAEVGFGKGTNELYDRARPSYQHSVLTFIRDVAKAKSNLNIVELGAGTGIFTKALLAHPDWTSSFSQLKAVEPSEGMRHVFTSTVQDERVTMHEGTFDTTHVDNAWADLIIVAQAFHWCPDYDSAAAEFARILKPDGAVVLVWNLEDRDKAQWVAQLRDCIEQHEQGSPQFRLGLWRAVYDTPSYKERFQPPEEKTWSYAIPGTLDLAIDRACSKSYIASLPEGDKAAVVEKVKSIVTNGDEMVWVDKEAGVFEYPYKTYVVVARLQ</sequence>
<dbReference type="SUPFAM" id="SSF53335">
    <property type="entry name" value="S-adenosyl-L-methionine-dependent methyltransferases"/>
    <property type="match status" value="1"/>
</dbReference>
<dbReference type="PANTHER" id="PTHR44942:SF4">
    <property type="entry name" value="METHYLTRANSFERASE TYPE 11 DOMAIN-CONTAINING PROTEIN"/>
    <property type="match status" value="1"/>
</dbReference>
<dbReference type="InterPro" id="IPR051052">
    <property type="entry name" value="Diverse_substrate_MTase"/>
</dbReference>
<evidence type="ECO:0000256" key="3">
    <source>
        <dbReference type="ARBA" id="ARBA00022679"/>
    </source>
</evidence>
<dbReference type="Proteomes" id="UP001556367">
    <property type="component" value="Unassembled WGS sequence"/>
</dbReference>
<comment type="similarity">
    <text evidence="1">Belongs to the methyltransferase superfamily.</text>
</comment>
<dbReference type="InterPro" id="IPR029063">
    <property type="entry name" value="SAM-dependent_MTases_sf"/>
</dbReference>
<feature type="domain" description="Methyltransferase type 11" evidence="4">
    <location>
        <begin position="49"/>
        <end position="146"/>
    </location>
</feature>
<evidence type="ECO:0000256" key="2">
    <source>
        <dbReference type="ARBA" id="ARBA00022603"/>
    </source>
</evidence>
<evidence type="ECO:0000313" key="6">
    <source>
        <dbReference type="Proteomes" id="UP001556367"/>
    </source>
</evidence>
<proteinExistence type="inferred from homology"/>
<evidence type="ECO:0000259" key="4">
    <source>
        <dbReference type="Pfam" id="PF08241"/>
    </source>
</evidence>